<evidence type="ECO:0000313" key="3">
    <source>
        <dbReference type="Proteomes" id="UP000034407"/>
    </source>
</evidence>
<dbReference type="EMBL" id="LBBT01000213">
    <property type="protein sequence ID" value="KKY01158.1"/>
    <property type="molecule type" value="Genomic_DNA"/>
</dbReference>
<keyword evidence="3" id="KW-1185">Reference proteome</keyword>
<feature type="transmembrane region" description="Helical" evidence="1">
    <location>
        <begin position="289"/>
        <end position="309"/>
    </location>
</feature>
<dbReference type="RefSeq" id="WP_046823177.1">
    <property type="nucleotide sequence ID" value="NZ_LBBT01000213.1"/>
</dbReference>
<feature type="transmembrane region" description="Helical" evidence="1">
    <location>
        <begin position="209"/>
        <end position="240"/>
    </location>
</feature>
<feature type="transmembrane region" description="Helical" evidence="1">
    <location>
        <begin position="128"/>
        <end position="147"/>
    </location>
</feature>
<proteinExistence type="predicted"/>
<feature type="transmembrane region" description="Helical" evidence="1">
    <location>
        <begin position="6"/>
        <end position="25"/>
    </location>
</feature>
<dbReference type="OrthoDB" id="1689651at2"/>
<feature type="transmembrane region" description="Helical" evidence="1">
    <location>
        <begin position="37"/>
        <end position="53"/>
    </location>
</feature>
<protein>
    <submittedName>
        <fullName evidence="2">Membrane protein</fullName>
    </submittedName>
</protein>
<comment type="caution">
    <text evidence="2">The sequence shown here is derived from an EMBL/GenBank/DDBJ whole genome shotgun (WGS) entry which is preliminary data.</text>
</comment>
<dbReference type="AlphaFoldDB" id="A0A0M3DFU4"/>
<dbReference type="Proteomes" id="UP000034407">
    <property type="component" value="Unassembled WGS sequence"/>
</dbReference>
<feature type="transmembrane region" description="Helical" evidence="1">
    <location>
        <begin position="101"/>
        <end position="122"/>
    </location>
</feature>
<name>A0A0M3DFU4_9FIRM</name>
<organism evidence="2 3">
    <name type="scientific">Paraclostridium benzoelyticum</name>
    <dbReference type="NCBI Taxonomy" id="1629550"/>
    <lineage>
        <taxon>Bacteria</taxon>
        <taxon>Bacillati</taxon>
        <taxon>Bacillota</taxon>
        <taxon>Clostridia</taxon>
        <taxon>Peptostreptococcales</taxon>
        <taxon>Peptostreptococcaceae</taxon>
        <taxon>Paraclostridium</taxon>
    </lineage>
</organism>
<feature type="transmembrane region" description="Helical" evidence="1">
    <location>
        <begin position="247"/>
        <end position="269"/>
    </location>
</feature>
<keyword evidence="1" id="KW-1133">Transmembrane helix</keyword>
<keyword evidence="1" id="KW-0472">Membrane</keyword>
<evidence type="ECO:0000313" key="2">
    <source>
        <dbReference type="EMBL" id="KKY01158.1"/>
    </source>
</evidence>
<sequence>MQNFINIGLESFYVLMGILMLVIGIKSLKTIDNNKKYGTFAFWVLLSLPFIFGKVLPATFIGGILVLLSLLTLTKQVVFAKYEVATEEFSQAKSEKIKSKIFLPSLILAFAAVAVAMSLSSYASSSQFAIGAGAIVALISAFIITRAKPKEAVEDGARLLQQMGPTSMLPQLLVALGVLFTNAGVGDVISNMISGVVPADSRFFGVVAYVLGMAIFTMIMGNAFAAFSVITAGIGIPFVLSQGADPAIVGALALTAGYCGTLLTPMAANFNIVPAALLEAKDQYSVIKYQAPVAIVLLAIHIFVMYTFAF</sequence>
<reference evidence="2 3" key="1">
    <citation type="submission" date="2015-04" db="EMBL/GenBank/DDBJ databases">
        <title>Microcin producing Clostridium sp. JC272T.</title>
        <authorList>
            <person name="Jyothsna T."/>
            <person name="Sasikala C."/>
            <person name="Ramana C."/>
        </authorList>
    </citation>
    <scope>NUCLEOTIDE SEQUENCE [LARGE SCALE GENOMIC DNA]</scope>
    <source>
        <strain evidence="2 3">JC272</strain>
    </source>
</reference>
<gene>
    <name evidence="2" type="ORF">VN21_10215</name>
</gene>
<keyword evidence="1" id="KW-0812">Transmembrane</keyword>
<dbReference type="PATRIC" id="fig|1629550.3.peg.1492"/>
<accession>A0A0M3DFU4</accession>
<dbReference type="InterPro" id="IPR009323">
    <property type="entry name" value="DUF979"/>
</dbReference>
<evidence type="ECO:0000256" key="1">
    <source>
        <dbReference type="SAM" id="Phobius"/>
    </source>
</evidence>
<dbReference type="Pfam" id="PF06166">
    <property type="entry name" value="DUF979"/>
    <property type="match status" value="1"/>
</dbReference>